<keyword evidence="1" id="KW-0808">Transferase</keyword>
<reference evidence="1" key="1">
    <citation type="submission" date="2022-04" db="EMBL/GenBank/DDBJ databases">
        <title>Genome of the entomopathogenic fungus Entomophthora muscae.</title>
        <authorList>
            <person name="Elya C."/>
            <person name="Lovett B.R."/>
            <person name="Lee E."/>
            <person name="Macias A.M."/>
            <person name="Hajek A.E."/>
            <person name="De Bivort B.L."/>
            <person name="Kasson M.T."/>
            <person name="De Fine Licht H.H."/>
            <person name="Stajich J.E."/>
        </authorList>
    </citation>
    <scope>NUCLEOTIDE SEQUENCE</scope>
    <source>
        <strain evidence="1">Berkeley</strain>
    </source>
</reference>
<sequence length="1076" mass="119996">MRFTQTRIQIFTSNILEFELEAQRLKNLHEPHALYPHECRLRDLTYSAPIFVDIEYIRARERIMRKDQFIGMIPIMLKSNKCVLTGKSEEKLAEMRECPLDPGGYFIVKGTEKVILVQEQMSKNRIIVEVDSKGFTQASVTSSTTERKTQSYVVMKKGQIVLRHNTFKDDIPVVIALKAMGITADKEIAQLVTGTDVALLNVFAPSLEAVAKLNIHTSEQALEFIGKLCKPPKQSDSSKRGPKLRVPIEDALDILANTILAHIPVKDLNFRPKAIYITIMVRRVILALGSKKAIDDRDYVGNKRLELAGQLMSLLFEDLFKSFNLKVKQGIDAALKKKNRSTLYDCANTMRTNTSVITSGFIRAISTGNWVVKRVGMNRAGVTHVLSRLSYISALGMMTRISSQFEKTRKVSGPRALQPSQWGMLCPSDTPEGEACGLVKNLALMTHITTDVEPEPIHKMIFTLGAEDISSLSGPEIYSPSTYTIFLNGQVLGITRKAFKFVHDFRRMRRAGRLSEFVSIFINDGFLAINISSDGGRICRPLIIVEKGVPRVQQVHLDRLVRKEYVFDDFLRLGLVEYLDVNEESDSNIAIYEHEIDALSTTHLEIEPFTILGAVAGLIPYPHHNQSPRNTYQCAMGKQAIGAIAYNQLNRIDTLLYLMVYPQQPMVKTKTIELINYDKLPAGQNATVAVMSYSGYDIEDALVLNKASVDRGFGRCQVLRKYSNILKKYNNGSFDRLDDPIINETTNAPIDKHRVLDPDGIAGVGQRIEPGQVYLNKSSPQVDTSDPSINASVNSYAPKPMSYKSAAEGYIDKALITSTEDDGLLIKLLIRQTRRPELGDKFSSRHGQKGVCGIIVNQEDMPFSDLGVCPDIIMNPHGFPSRMTVGKMIELLAGKAGVLSGNLQYGTAFGGSKVDDMSQILINHGFSYSGKDFVTSGITGESLNAYIFFGPIYYQKLKHMVMDKMHARAKGPRAVLTRQPTEGRSRDGGLRLGEMERDCLIGYGASRLLLERLMISSDATEIFVCEGCGLLGYKDWCTHCKTSQHIASIKIPYAAKLLFQELLSMNVAPKLILENL</sequence>
<proteinExistence type="predicted"/>
<accession>A0ACC2TBZ1</accession>
<evidence type="ECO:0000313" key="2">
    <source>
        <dbReference type="Proteomes" id="UP001165960"/>
    </source>
</evidence>
<dbReference type="Proteomes" id="UP001165960">
    <property type="component" value="Unassembled WGS sequence"/>
</dbReference>
<dbReference type="EMBL" id="QTSX02003041">
    <property type="protein sequence ID" value="KAJ9072204.1"/>
    <property type="molecule type" value="Genomic_DNA"/>
</dbReference>
<evidence type="ECO:0000313" key="1">
    <source>
        <dbReference type="EMBL" id="KAJ9072204.1"/>
    </source>
</evidence>
<keyword evidence="1" id="KW-0804">Transcription</keyword>
<keyword evidence="2" id="KW-1185">Reference proteome</keyword>
<organism evidence="1 2">
    <name type="scientific">Entomophthora muscae</name>
    <dbReference type="NCBI Taxonomy" id="34485"/>
    <lineage>
        <taxon>Eukaryota</taxon>
        <taxon>Fungi</taxon>
        <taxon>Fungi incertae sedis</taxon>
        <taxon>Zoopagomycota</taxon>
        <taxon>Entomophthoromycotina</taxon>
        <taxon>Entomophthoromycetes</taxon>
        <taxon>Entomophthorales</taxon>
        <taxon>Entomophthoraceae</taxon>
        <taxon>Entomophthora</taxon>
    </lineage>
</organism>
<keyword evidence="1" id="KW-0548">Nucleotidyltransferase</keyword>
<keyword evidence="1" id="KW-0240">DNA-directed RNA polymerase</keyword>
<gene>
    <name evidence="1" type="primary">rpc2_3</name>
    <name evidence="1" type="ORF">DSO57_1029890</name>
</gene>
<name>A0ACC2TBZ1_9FUNG</name>
<dbReference type="EC" id="2.7.7.6" evidence="1"/>
<protein>
    <submittedName>
        <fullName evidence="1">DNA-directed RNA polymerase III complex subunit Rpc2</fullName>
        <ecNumber evidence="1">2.7.7.6</ecNumber>
    </submittedName>
</protein>
<comment type="caution">
    <text evidence="1">The sequence shown here is derived from an EMBL/GenBank/DDBJ whole genome shotgun (WGS) entry which is preliminary data.</text>
</comment>